<dbReference type="SMART" id="SM00100">
    <property type="entry name" value="cNMP"/>
    <property type="match status" value="1"/>
</dbReference>
<dbReference type="GO" id="GO:0005829">
    <property type="term" value="C:cytosol"/>
    <property type="evidence" value="ECO:0007669"/>
    <property type="project" value="TreeGrafter"/>
</dbReference>
<dbReference type="RefSeq" id="WP_128200973.1">
    <property type="nucleotide sequence ID" value="NZ_SACT01000010.1"/>
</dbReference>
<dbReference type="SUPFAM" id="SSF51206">
    <property type="entry name" value="cAMP-binding domain-like"/>
    <property type="match status" value="1"/>
</dbReference>
<dbReference type="AlphaFoldDB" id="A0A437JNP8"/>
<sequence>MADDFFQYGAASPAPAPTPSAVPPPAPRLLSELGDADWAHLIGFMTRRRYPAGAVILAVGQLAPALVFVANGHLRVTVPGQPSERRGEGDVAGMLGFLDAAPAAAEVVAETEVDLLMLTPQALQQLGAWQPRIALALLRDLAAHVALRLRRLQPAD</sequence>
<dbReference type="Proteomes" id="UP000288178">
    <property type="component" value="Unassembled WGS sequence"/>
</dbReference>
<dbReference type="CDD" id="cd00038">
    <property type="entry name" value="CAP_ED"/>
    <property type="match status" value="1"/>
</dbReference>
<dbReference type="InterPro" id="IPR000595">
    <property type="entry name" value="cNMP-bd_dom"/>
</dbReference>
<feature type="domain" description="Cyclic nucleotide-binding" evidence="1">
    <location>
        <begin position="29"/>
        <end position="126"/>
    </location>
</feature>
<comment type="caution">
    <text evidence="2">The sequence shown here is derived from an EMBL/GenBank/DDBJ whole genome shotgun (WGS) entry which is preliminary data.</text>
</comment>
<accession>A0A437JNP8</accession>
<dbReference type="PANTHER" id="PTHR24567:SF74">
    <property type="entry name" value="HTH-TYPE TRANSCRIPTIONAL REGULATOR ARCR"/>
    <property type="match status" value="1"/>
</dbReference>
<dbReference type="EMBL" id="SACT01000010">
    <property type="protein sequence ID" value="RVT48494.1"/>
    <property type="molecule type" value="Genomic_DNA"/>
</dbReference>
<dbReference type="PROSITE" id="PS50042">
    <property type="entry name" value="CNMP_BINDING_3"/>
    <property type="match status" value="1"/>
</dbReference>
<protein>
    <submittedName>
        <fullName evidence="2">Cyclic nucleotide-binding domain-containing protein</fullName>
    </submittedName>
</protein>
<organism evidence="2 3">
    <name type="scientific">Rubrivivax albus</name>
    <dbReference type="NCBI Taxonomy" id="2499835"/>
    <lineage>
        <taxon>Bacteria</taxon>
        <taxon>Pseudomonadati</taxon>
        <taxon>Pseudomonadota</taxon>
        <taxon>Betaproteobacteria</taxon>
        <taxon>Burkholderiales</taxon>
        <taxon>Sphaerotilaceae</taxon>
        <taxon>Rubrivivax</taxon>
    </lineage>
</organism>
<dbReference type="PANTHER" id="PTHR24567">
    <property type="entry name" value="CRP FAMILY TRANSCRIPTIONAL REGULATORY PROTEIN"/>
    <property type="match status" value="1"/>
</dbReference>
<dbReference type="InterPro" id="IPR014710">
    <property type="entry name" value="RmlC-like_jellyroll"/>
</dbReference>
<dbReference type="Gene3D" id="2.60.120.10">
    <property type="entry name" value="Jelly Rolls"/>
    <property type="match status" value="1"/>
</dbReference>
<dbReference type="Pfam" id="PF00027">
    <property type="entry name" value="cNMP_binding"/>
    <property type="match status" value="1"/>
</dbReference>
<gene>
    <name evidence="2" type="ORF">ENE75_22690</name>
</gene>
<proteinExistence type="predicted"/>
<evidence type="ECO:0000313" key="3">
    <source>
        <dbReference type="Proteomes" id="UP000288178"/>
    </source>
</evidence>
<keyword evidence="3" id="KW-1185">Reference proteome</keyword>
<evidence type="ECO:0000313" key="2">
    <source>
        <dbReference type="EMBL" id="RVT48494.1"/>
    </source>
</evidence>
<reference evidence="2 3" key="1">
    <citation type="submission" date="2019-01" db="EMBL/GenBank/DDBJ databases">
        <authorList>
            <person name="Chen W.-M."/>
        </authorList>
    </citation>
    <scope>NUCLEOTIDE SEQUENCE [LARGE SCALE GENOMIC DNA]</scope>
    <source>
        <strain evidence="2 3">ICH-3</strain>
    </source>
</reference>
<dbReference type="InterPro" id="IPR018490">
    <property type="entry name" value="cNMP-bd_dom_sf"/>
</dbReference>
<name>A0A437JNP8_9BURK</name>
<evidence type="ECO:0000259" key="1">
    <source>
        <dbReference type="PROSITE" id="PS50042"/>
    </source>
</evidence>
<dbReference type="OrthoDB" id="6881322at2"/>
<dbReference type="InterPro" id="IPR050397">
    <property type="entry name" value="Env_Response_Regulators"/>
</dbReference>
<dbReference type="GO" id="GO:0003700">
    <property type="term" value="F:DNA-binding transcription factor activity"/>
    <property type="evidence" value="ECO:0007669"/>
    <property type="project" value="TreeGrafter"/>
</dbReference>